<sequence>MSGRRRTPGIVAVVVLVTAGACGTPSERRDSVTAQVTRFERALDTGQRERLCTALAPSTREELEQSAKRSCAQAIGEQGLPAAGAVRRVDVYGDQARVVLEHDTLFLARFPAGWKVTAAGCRPRPQRPYQCEIEGG</sequence>
<keyword evidence="2" id="KW-1185">Reference proteome</keyword>
<accession>A0A2N9BLJ9</accession>
<evidence type="ECO:0008006" key="3">
    <source>
        <dbReference type="Google" id="ProtNLM"/>
    </source>
</evidence>
<dbReference type="OrthoDB" id="5193742at2"/>
<name>A0A2N9BLJ9_STRCX</name>
<gene>
    <name evidence="1" type="ORF">SCNRRL3882_7688</name>
</gene>
<evidence type="ECO:0000313" key="2">
    <source>
        <dbReference type="Proteomes" id="UP000235464"/>
    </source>
</evidence>
<dbReference type="AlphaFoldDB" id="A0A2N9BLJ9"/>
<protein>
    <recommendedName>
        <fullName evidence="3">Lipoprotein</fullName>
    </recommendedName>
</protein>
<evidence type="ECO:0000313" key="1">
    <source>
        <dbReference type="EMBL" id="SOR84243.1"/>
    </source>
</evidence>
<dbReference type="RefSeq" id="WP_010038374.1">
    <property type="nucleotide sequence ID" value="NZ_LT962942.1"/>
</dbReference>
<dbReference type="InterPro" id="IPR032710">
    <property type="entry name" value="NTF2-like_dom_sf"/>
</dbReference>
<reference evidence="2" key="1">
    <citation type="submission" date="2017-11" db="EMBL/GenBank/DDBJ databases">
        <authorList>
            <person name="Wibberg D."/>
        </authorList>
    </citation>
    <scope>NUCLEOTIDE SEQUENCE [LARGE SCALE GENOMIC DNA]</scope>
</reference>
<dbReference type="SUPFAM" id="SSF54427">
    <property type="entry name" value="NTF2-like"/>
    <property type="match status" value="1"/>
</dbReference>
<dbReference type="EMBL" id="LT963352">
    <property type="protein sequence ID" value="SOR84243.1"/>
    <property type="molecule type" value="Genomic_DNA"/>
</dbReference>
<dbReference type="Proteomes" id="UP000235464">
    <property type="component" value="Chromosome I"/>
</dbReference>
<organism evidence="1 2">
    <name type="scientific">Streptomyces chartreusis NRRL 3882</name>
    <dbReference type="NCBI Taxonomy" id="1079985"/>
    <lineage>
        <taxon>Bacteria</taxon>
        <taxon>Bacillati</taxon>
        <taxon>Actinomycetota</taxon>
        <taxon>Actinomycetes</taxon>
        <taxon>Kitasatosporales</taxon>
        <taxon>Streptomycetaceae</taxon>
        <taxon>Streptomyces</taxon>
    </lineage>
</organism>
<dbReference type="PROSITE" id="PS51257">
    <property type="entry name" value="PROKAR_LIPOPROTEIN"/>
    <property type="match status" value="1"/>
</dbReference>
<proteinExistence type="predicted"/>